<dbReference type="InterPro" id="IPR036390">
    <property type="entry name" value="WH_DNA-bd_sf"/>
</dbReference>
<keyword evidence="2" id="KW-1185">Reference proteome</keyword>
<dbReference type="Gene3D" id="1.10.10.10">
    <property type="entry name" value="Winged helix-like DNA-binding domain superfamily/Winged helix DNA-binding domain"/>
    <property type="match status" value="1"/>
</dbReference>
<comment type="caution">
    <text evidence="1">The sequence shown here is derived from an EMBL/GenBank/DDBJ whole genome shotgun (WGS) entry which is preliminary data.</text>
</comment>
<accession>A0A2N0AIS3</accession>
<organism evidence="1 2">
    <name type="scientific">Leptospira harrisiae</name>
    <dbReference type="NCBI Taxonomy" id="2023189"/>
    <lineage>
        <taxon>Bacteria</taxon>
        <taxon>Pseudomonadati</taxon>
        <taxon>Spirochaetota</taxon>
        <taxon>Spirochaetia</taxon>
        <taxon>Leptospirales</taxon>
        <taxon>Leptospiraceae</taxon>
        <taxon>Leptospira</taxon>
    </lineage>
</organism>
<reference evidence="1 2" key="1">
    <citation type="submission" date="2017-07" db="EMBL/GenBank/DDBJ databases">
        <title>Leptospira spp. isolated from tropical soils.</title>
        <authorList>
            <person name="Thibeaux R."/>
            <person name="Iraola G."/>
            <person name="Ferres I."/>
            <person name="Bierque E."/>
            <person name="Girault D."/>
            <person name="Soupe-Gilbert M.-E."/>
            <person name="Picardeau M."/>
            <person name="Goarant C."/>
        </authorList>
    </citation>
    <scope>NUCLEOTIDE SEQUENCE [LARGE SCALE GENOMIC DNA]</scope>
    <source>
        <strain evidence="1 2">FH2-B-A1</strain>
    </source>
</reference>
<dbReference type="AlphaFoldDB" id="A0A2N0AIS3"/>
<dbReference type="InterPro" id="IPR036388">
    <property type="entry name" value="WH-like_DNA-bd_sf"/>
</dbReference>
<dbReference type="SUPFAM" id="SSF46785">
    <property type="entry name" value="Winged helix' DNA-binding domain"/>
    <property type="match status" value="1"/>
</dbReference>
<dbReference type="OrthoDB" id="371140at2"/>
<evidence type="ECO:0000313" key="1">
    <source>
        <dbReference type="EMBL" id="PJZ84208.1"/>
    </source>
</evidence>
<sequence length="104" mass="11897">MTKEPKKKLLDNTKKGGQWTFLSNHSHVLMCLSKDPEIRLKDVAVLVGITERAVQAIVKDLVEAEILEKSKDGRRNQYIIQTEQKLRHPLEANHSISELLRLGK</sequence>
<dbReference type="Pfam" id="PF13412">
    <property type="entry name" value="HTH_24"/>
    <property type="match status" value="1"/>
</dbReference>
<proteinExistence type="predicted"/>
<evidence type="ECO:0000313" key="2">
    <source>
        <dbReference type="Proteomes" id="UP000232145"/>
    </source>
</evidence>
<dbReference type="RefSeq" id="WP_100744519.1">
    <property type="nucleotide sequence ID" value="NZ_NPDW01000002.1"/>
</dbReference>
<dbReference type="EMBL" id="NPDX01000003">
    <property type="protein sequence ID" value="PJZ84208.1"/>
    <property type="molecule type" value="Genomic_DNA"/>
</dbReference>
<protein>
    <submittedName>
        <fullName evidence="1">ArsR family transcriptional regulator</fullName>
    </submittedName>
</protein>
<gene>
    <name evidence="1" type="ORF">CH364_12835</name>
</gene>
<dbReference type="Proteomes" id="UP000232145">
    <property type="component" value="Unassembled WGS sequence"/>
</dbReference>
<name>A0A2N0AIS3_9LEPT</name>